<keyword evidence="2 8" id="KW-0645">Protease</keyword>
<evidence type="ECO:0000256" key="4">
    <source>
        <dbReference type="ARBA" id="ARBA00022801"/>
    </source>
</evidence>
<protein>
    <submittedName>
        <fullName evidence="8">Putative Zn-dependent protease</fullName>
    </submittedName>
</protein>
<dbReference type="Proteomes" id="UP000561417">
    <property type="component" value="Unassembled WGS sequence"/>
</dbReference>
<dbReference type="Gene3D" id="3.30.2010.10">
    <property type="entry name" value="Metalloproteases ('zincins'), catalytic domain"/>
    <property type="match status" value="1"/>
</dbReference>
<dbReference type="AlphaFoldDB" id="A0A840NT13"/>
<feature type="domain" description="Peptidase M48" evidence="7">
    <location>
        <begin position="100"/>
        <end position="276"/>
    </location>
</feature>
<proteinExistence type="predicted"/>
<organism evidence="8 9">
    <name type="scientific">Bartonella callosciuri</name>
    <dbReference type="NCBI Taxonomy" id="686223"/>
    <lineage>
        <taxon>Bacteria</taxon>
        <taxon>Pseudomonadati</taxon>
        <taxon>Pseudomonadota</taxon>
        <taxon>Alphaproteobacteria</taxon>
        <taxon>Hyphomicrobiales</taxon>
        <taxon>Bartonellaceae</taxon>
        <taxon>Bartonella</taxon>
    </lineage>
</organism>
<keyword evidence="9" id="KW-1185">Reference proteome</keyword>
<accession>A0A840NT13</accession>
<keyword evidence="5" id="KW-0862">Zinc</keyword>
<evidence type="ECO:0000256" key="2">
    <source>
        <dbReference type="ARBA" id="ARBA00022670"/>
    </source>
</evidence>
<comment type="caution">
    <text evidence="8">The sequence shown here is derived from an EMBL/GenBank/DDBJ whole genome shotgun (WGS) entry which is preliminary data.</text>
</comment>
<dbReference type="PANTHER" id="PTHR22726">
    <property type="entry name" value="METALLOENDOPEPTIDASE OMA1"/>
    <property type="match status" value="1"/>
</dbReference>
<evidence type="ECO:0000256" key="6">
    <source>
        <dbReference type="ARBA" id="ARBA00023049"/>
    </source>
</evidence>
<reference evidence="8 9" key="1">
    <citation type="submission" date="2020-08" db="EMBL/GenBank/DDBJ databases">
        <title>Genomic Encyclopedia of Type Strains, Phase IV (KMG-IV): sequencing the most valuable type-strain genomes for metagenomic binning, comparative biology and taxonomic classification.</title>
        <authorList>
            <person name="Goeker M."/>
        </authorList>
    </citation>
    <scope>NUCLEOTIDE SEQUENCE [LARGE SCALE GENOMIC DNA]</scope>
    <source>
        <strain evidence="8 9">DSM 28538</strain>
    </source>
</reference>
<dbReference type="CDD" id="cd07324">
    <property type="entry name" value="M48C_Oma1-like"/>
    <property type="match status" value="1"/>
</dbReference>
<keyword evidence="4" id="KW-0378">Hydrolase</keyword>
<dbReference type="Pfam" id="PF01435">
    <property type="entry name" value="Peptidase_M48"/>
    <property type="match status" value="1"/>
</dbReference>
<dbReference type="EMBL" id="JACHIM010000006">
    <property type="protein sequence ID" value="MBB5074201.1"/>
    <property type="molecule type" value="Genomic_DNA"/>
</dbReference>
<comment type="cofactor">
    <cofactor evidence="1">
        <name>Zn(2+)</name>
        <dbReference type="ChEBI" id="CHEBI:29105"/>
    </cofactor>
</comment>
<gene>
    <name evidence="8" type="ORF">HNQ69_001338</name>
</gene>
<dbReference type="GO" id="GO:0004222">
    <property type="term" value="F:metalloendopeptidase activity"/>
    <property type="evidence" value="ECO:0007669"/>
    <property type="project" value="InterPro"/>
</dbReference>
<keyword evidence="6" id="KW-0482">Metalloprotease</keyword>
<dbReference type="PANTHER" id="PTHR22726:SF1">
    <property type="entry name" value="METALLOENDOPEPTIDASE OMA1, MITOCHONDRIAL"/>
    <property type="match status" value="1"/>
</dbReference>
<dbReference type="GO" id="GO:0046872">
    <property type="term" value="F:metal ion binding"/>
    <property type="evidence" value="ECO:0007669"/>
    <property type="project" value="UniProtKB-KW"/>
</dbReference>
<sequence length="510" mass="57346">MKSAKTQPKNTRYIRRKYQVFQRNFLFRTGMSRTTLISLILLLSACHTRFSQNDMLPCNSSRTIEQTSKDNIYVTLNAMQHLHILQIYGGAYHDAKLERLLANIVHKLRAVSPNSHQSYSVTILNSESVNAFALPNGSIYITRGMLALANDCAEVASVLAHEIAHITAHHGILRRQKEAELKMKNPMSSNLLSHTGRKIQNPIEDKQQLAQFSRNQELEADSLALDMLQQAGYDPFASPRFLQSMEAYSVFRNISGIPNAPLDFLASHPTTPQRVRLAIEKAGKISPSNIGITERDSFLKSIDGMIFRGNFQTGFVRGNQFIHPQLRVTFSVPTNFTIENSMHTLWASGPGNIAIRFDSVPHPAGMSASDYLKSGWLVGLDKLSVRPITLHGLPGAHARAANEQWQFDVVVILFNKHVFRFLTAAPHNSKNFEEIAKNTVQSFDFLSSSQLKKLKPLRIRIVRVKKGESIAQVANKMHYTTHKEKLFRVLNALSPSQTLHTDTNVKVITE</sequence>
<evidence type="ECO:0000259" key="7">
    <source>
        <dbReference type="Pfam" id="PF01435"/>
    </source>
</evidence>
<evidence type="ECO:0000256" key="5">
    <source>
        <dbReference type="ARBA" id="ARBA00022833"/>
    </source>
</evidence>
<evidence type="ECO:0000256" key="1">
    <source>
        <dbReference type="ARBA" id="ARBA00001947"/>
    </source>
</evidence>
<dbReference type="RefSeq" id="WP_183229146.1">
    <property type="nucleotide sequence ID" value="NZ_JACHIM010000006.1"/>
</dbReference>
<dbReference type="InterPro" id="IPR001915">
    <property type="entry name" value="Peptidase_M48"/>
</dbReference>
<dbReference type="InterPro" id="IPR051156">
    <property type="entry name" value="Mito/Outer_Membr_Metalloprot"/>
</dbReference>
<evidence type="ECO:0000313" key="9">
    <source>
        <dbReference type="Proteomes" id="UP000561417"/>
    </source>
</evidence>
<evidence type="ECO:0000256" key="3">
    <source>
        <dbReference type="ARBA" id="ARBA00022723"/>
    </source>
</evidence>
<dbReference type="GO" id="GO:0016020">
    <property type="term" value="C:membrane"/>
    <property type="evidence" value="ECO:0007669"/>
    <property type="project" value="TreeGrafter"/>
</dbReference>
<keyword evidence="3" id="KW-0479">Metal-binding</keyword>
<name>A0A840NT13_9HYPH</name>
<dbReference type="GO" id="GO:0051603">
    <property type="term" value="P:proteolysis involved in protein catabolic process"/>
    <property type="evidence" value="ECO:0007669"/>
    <property type="project" value="TreeGrafter"/>
</dbReference>
<evidence type="ECO:0000313" key="8">
    <source>
        <dbReference type="EMBL" id="MBB5074201.1"/>
    </source>
</evidence>